<evidence type="ECO:0000256" key="7">
    <source>
        <dbReference type="SAM" id="Phobius"/>
    </source>
</evidence>
<evidence type="ECO:0000256" key="6">
    <source>
        <dbReference type="ARBA" id="ARBA00023136"/>
    </source>
</evidence>
<evidence type="ECO:0000313" key="10">
    <source>
        <dbReference type="Proteomes" id="UP000183700"/>
    </source>
</evidence>
<dbReference type="Pfam" id="PF07690">
    <property type="entry name" value="MFS_1"/>
    <property type="match status" value="1"/>
</dbReference>
<comment type="subcellular location">
    <subcellularLocation>
        <location evidence="1">Cell membrane</location>
        <topology evidence="1">Multi-pass membrane protein</topology>
    </subcellularLocation>
</comment>
<dbReference type="GO" id="GO:0022857">
    <property type="term" value="F:transmembrane transporter activity"/>
    <property type="evidence" value="ECO:0007669"/>
    <property type="project" value="InterPro"/>
</dbReference>
<dbReference type="Proteomes" id="UP000183700">
    <property type="component" value="Unassembled WGS sequence"/>
</dbReference>
<dbReference type="PROSITE" id="PS50850">
    <property type="entry name" value="MFS"/>
    <property type="match status" value="1"/>
</dbReference>
<feature type="transmembrane region" description="Helical" evidence="7">
    <location>
        <begin position="301"/>
        <end position="325"/>
    </location>
</feature>
<evidence type="ECO:0000256" key="1">
    <source>
        <dbReference type="ARBA" id="ARBA00004651"/>
    </source>
</evidence>
<evidence type="ECO:0000256" key="5">
    <source>
        <dbReference type="ARBA" id="ARBA00022989"/>
    </source>
</evidence>
<dbReference type="InterPro" id="IPR036259">
    <property type="entry name" value="MFS_trans_sf"/>
</dbReference>
<dbReference type="AlphaFoldDB" id="A0A1L8SRY3"/>
<feature type="transmembrane region" description="Helical" evidence="7">
    <location>
        <begin position="159"/>
        <end position="179"/>
    </location>
</feature>
<evidence type="ECO:0000256" key="3">
    <source>
        <dbReference type="ARBA" id="ARBA00022448"/>
    </source>
</evidence>
<dbReference type="RefSeq" id="WP_071863085.1">
    <property type="nucleotide sequence ID" value="NZ_CAURXW010000010.1"/>
</dbReference>
<evidence type="ECO:0000259" key="8">
    <source>
        <dbReference type="PROSITE" id="PS50850"/>
    </source>
</evidence>
<dbReference type="PANTHER" id="PTHR23514:SF3">
    <property type="entry name" value="BYPASS OF STOP CODON PROTEIN 6"/>
    <property type="match status" value="1"/>
</dbReference>
<dbReference type="EMBL" id="JXKM01000012">
    <property type="protein sequence ID" value="OJG34849.1"/>
    <property type="molecule type" value="Genomic_DNA"/>
</dbReference>
<dbReference type="STRING" id="319970.RV00_GL000731"/>
<keyword evidence="5 7" id="KW-1133">Transmembrane helix</keyword>
<dbReference type="InterPro" id="IPR005829">
    <property type="entry name" value="Sugar_transporter_CS"/>
</dbReference>
<dbReference type="InterPro" id="IPR020846">
    <property type="entry name" value="MFS_dom"/>
</dbReference>
<comment type="similarity">
    <text evidence="2">Belongs to the major facilitator superfamily.</text>
</comment>
<evidence type="ECO:0000256" key="2">
    <source>
        <dbReference type="ARBA" id="ARBA00008335"/>
    </source>
</evidence>
<feature type="domain" description="Major facilitator superfamily (MFS) profile" evidence="8">
    <location>
        <begin position="8"/>
        <end position="388"/>
    </location>
</feature>
<feature type="transmembrane region" description="Helical" evidence="7">
    <location>
        <begin position="133"/>
        <end position="153"/>
    </location>
</feature>
<feature type="transmembrane region" description="Helical" evidence="7">
    <location>
        <begin position="207"/>
        <end position="229"/>
    </location>
</feature>
<keyword evidence="10" id="KW-1185">Reference proteome</keyword>
<reference evidence="9 10" key="1">
    <citation type="submission" date="2014-12" db="EMBL/GenBank/DDBJ databases">
        <title>Draft genome sequences of 29 type strains of Enterococci.</title>
        <authorList>
            <person name="Zhong Z."/>
            <person name="Sun Z."/>
            <person name="Liu W."/>
            <person name="Zhang W."/>
            <person name="Zhang H."/>
        </authorList>
    </citation>
    <scope>NUCLEOTIDE SEQUENCE [LARGE SCALE GENOMIC DNA]</scope>
    <source>
        <strain evidence="9 10">DSM 22802</strain>
    </source>
</reference>
<feature type="transmembrane region" description="Helical" evidence="7">
    <location>
        <begin position="249"/>
        <end position="268"/>
    </location>
</feature>
<feature type="transmembrane region" description="Helical" evidence="7">
    <location>
        <begin position="98"/>
        <end position="121"/>
    </location>
</feature>
<dbReference type="InterPro" id="IPR051788">
    <property type="entry name" value="MFS_Transporter"/>
</dbReference>
<dbReference type="Gene3D" id="1.20.1250.20">
    <property type="entry name" value="MFS general substrate transporter like domains"/>
    <property type="match status" value="2"/>
</dbReference>
<dbReference type="GO" id="GO:0005886">
    <property type="term" value="C:plasma membrane"/>
    <property type="evidence" value="ECO:0007669"/>
    <property type="project" value="UniProtKB-SubCell"/>
</dbReference>
<feature type="transmembrane region" description="Helical" evidence="7">
    <location>
        <begin position="275"/>
        <end position="295"/>
    </location>
</feature>
<feature type="transmembrane region" description="Helical" evidence="7">
    <location>
        <begin position="41"/>
        <end position="62"/>
    </location>
</feature>
<keyword evidence="4 7" id="KW-0812">Transmembrane</keyword>
<gene>
    <name evidence="9" type="ORF">RV00_GL000731</name>
</gene>
<proteinExistence type="inferred from homology"/>
<accession>A0A1L8SRY3</accession>
<evidence type="ECO:0000313" key="9">
    <source>
        <dbReference type="EMBL" id="OJG34849.1"/>
    </source>
</evidence>
<feature type="transmembrane region" description="Helical" evidence="7">
    <location>
        <begin position="364"/>
        <end position="385"/>
    </location>
</feature>
<protein>
    <recommendedName>
        <fullName evidence="8">Major facilitator superfamily (MFS) profile domain-containing protein</fullName>
    </recommendedName>
</protein>
<feature type="transmembrane region" description="Helical" evidence="7">
    <location>
        <begin position="74"/>
        <end position="92"/>
    </location>
</feature>
<sequence length="412" mass="45134">MKNKYLPTAIGLYINYIIHGMGVIIISQNQKALMGQWNTDLMGVAKVISMLGIGRLIAIMISGRLSDKFGRKPFIYLGIVTYSLYFFGILYSQSVNMAMVFAVIAGISNSFLDSGTYPALMESFPKKAGTANVLIKAFVQIGQFALPIMLKVINTSNMWFGWSFVIPVIVFILNGLFLLRRPFPDQDAKENQQPEIQAVKFKRQPKIAIEGVCFIIYGFISQATFYLISQFIGVYGEQVANMSADNANLLISYYSTGSLICVAVTAALATRVRPIYLVTLYTFISFVTITIMWLFPSPTVMMIGAGLVGFFAAGGVMQLGLTVMGEMFPAGKGTITGIFYTFGSIASFLIPIAAAAIAKTNVRGIMFFDTIIAGIGFVLAVIIFIRYRSTVDLSGDKEEKSSLQLTETQAKS</sequence>
<dbReference type="PANTHER" id="PTHR23514">
    <property type="entry name" value="BYPASS OF STOP CODON PROTEIN 6"/>
    <property type="match status" value="1"/>
</dbReference>
<evidence type="ECO:0000256" key="4">
    <source>
        <dbReference type="ARBA" id="ARBA00022692"/>
    </source>
</evidence>
<name>A0A1L8SRY3_9ENTE</name>
<dbReference type="PROSITE" id="PS00216">
    <property type="entry name" value="SUGAR_TRANSPORT_1"/>
    <property type="match status" value="1"/>
</dbReference>
<dbReference type="SUPFAM" id="SSF103473">
    <property type="entry name" value="MFS general substrate transporter"/>
    <property type="match status" value="1"/>
</dbReference>
<keyword evidence="6 7" id="KW-0472">Membrane</keyword>
<feature type="transmembrane region" description="Helical" evidence="7">
    <location>
        <begin position="337"/>
        <end position="358"/>
    </location>
</feature>
<keyword evidence="3" id="KW-0813">Transport</keyword>
<dbReference type="OrthoDB" id="7066727at2"/>
<feature type="transmembrane region" description="Helical" evidence="7">
    <location>
        <begin position="12"/>
        <end position="29"/>
    </location>
</feature>
<comment type="caution">
    <text evidence="9">The sequence shown here is derived from an EMBL/GenBank/DDBJ whole genome shotgun (WGS) entry which is preliminary data.</text>
</comment>
<dbReference type="InterPro" id="IPR011701">
    <property type="entry name" value="MFS"/>
</dbReference>
<organism evidence="9 10">
    <name type="scientific">Enterococcus devriesei</name>
    <dbReference type="NCBI Taxonomy" id="319970"/>
    <lineage>
        <taxon>Bacteria</taxon>
        <taxon>Bacillati</taxon>
        <taxon>Bacillota</taxon>
        <taxon>Bacilli</taxon>
        <taxon>Lactobacillales</taxon>
        <taxon>Enterococcaceae</taxon>
        <taxon>Enterococcus</taxon>
    </lineage>
</organism>